<protein>
    <submittedName>
        <fullName evidence="1">RNA polymerase protein</fullName>
    </submittedName>
</protein>
<name>A0A1J0GV31_9CAUD</name>
<sequence>MTNIVDVQTATELSLSKAGIRTRLEGEIARDGEVMEAMFEASMALYRWSAQHDIDLGDEPSLVVHEAMLLVMALDERRELISALAGQLSHLFERDDKADAIELANRVLVVLADADLFDIEYVSYDDEDEETGQMITEEYYYITNPWEVSDTTAQLMQRAMFLPPMVCKPAHLTHNRSNPLLTGEDKSLILGKFNHHDGDICLDTLNIANGVAMSLSIEMLKGITDSLLIPKKLQVELKRDPKRKEQYDKFMRDSADVYAYLVKNGNRFYLTHKPDKRGRKYASGYHANTQGDVFRKSIVELHNKEVVDGF</sequence>
<evidence type="ECO:0000313" key="1">
    <source>
        <dbReference type="EMBL" id="APC46039.1"/>
    </source>
</evidence>
<accession>A0A1J0GV31</accession>
<dbReference type="Proteomes" id="UP000225978">
    <property type="component" value="Segment"/>
</dbReference>
<proteinExistence type="predicted"/>
<reference evidence="1 2" key="1">
    <citation type="journal article" date="2017" name="Viruses">
        <title>Stumbling across the Same Phage: Comparative Genomics of Widespread Temperate Phages Infecting the Fish Pathogen Vibrio anguillarum.</title>
        <authorList>
            <person name="Kalatzis P.G."/>
            <person name="Rorbo N.I."/>
            <person name="Castillo D."/>
            <person name="Mauritzen J.J."/>
            <person name="Jorgensen J."/>
            <person name="Kokkari C."/>
            <person name="Zhang F."/>
            <person name="Katharios P."/>
            <person name="Middelboe M."/>
        </authorList>
    </citation>
    <scope>NUCLEOTIDE SEQUENCE [LARGE SCALE GENOMIC DNA]</scope>
</reference>
<dbReference type="SUPFAM" id="SSF56672">
    <property type="entry name" value="DNA/RNA polymerases"/>
    <property type="match status" value="1"/>
</dbReference>
<dbReference type="EMBL" id="KX889068">
    <property type="protein sequence ID" value="APC46039.1"/>
    <property type="molecule type" value="Genomic_DNA"/>
</dbReference>
<evidence type="ECO:0000313" key="2">
    <source>
        <dbReference type="Proteomes" id="UP000225978"/>
    </source>
</evidence>
<gene>
    <name evidence="1" type="ORF">vBVspPpVa5_0090</name>
</gene>
<keyword evidence="2" id="KW-1185">Reference proteome</keyword>
<dbReference type="InterPro" id="IPR043502">
    <property type="entry name" value="DNA/RNA_pol_sf"/>
</dbReference>
<organism evidence="1 2">
    <name type="scientific">Vibrio phage vB_VspP_pVa5</name>
    <dbReference type="NCBI Taxonomy" id="1913109"/>
    <lineage>
        <taxon>Viruses</taxon>
        <taxon>Duplodnaviria</taxon>
        <taxon>Heunggongvirae</taxon>
        <taxon>Uroviricota</taxon>
        <taxon>Caudoviricetes</taxon>
        <taxon>Schitoviridae</taxon>
        <taxon>Pontosvirinae</taxon>
        <taxon>Galateavirus</taxon>
        <taxon>Galateavirus PVA5</taxon>
    </lineage>
</organism>